<organism evidence="2 3">
    <name type="scientific">Burkholderia mallei</name>
    <name type="common">Pseudomonas mallei</name>
    <dbReference type="NCBI Taxonomy" id="13373"/>
    <lineage>
        <taxon>Bacteria</taxon>
        <taxon>Pseudomonadati</taxon>
        <taxon>Pseudomonadota</taxon>
        <taxon>Betaproteobacteria</taxon>
        <taxon>Burkholderiales</taxon>
        <taxon>Burkholderiaceae</taxon>
        <taxon>Burkholderia</taxon>
        <taxon>pseudomallei group</taxon>
    </lineage>
</organism>
<dbReference type="AlphaFoldDB" id="A0AAX1ZSA8"/>
<dbReference type="EMBL" id="RKJW01000002">
    <property type="protein sequence ID" value="RUN03943.1"/>
    <property type="molecule type" value="Genomic_DNA"/>
</dbReference>
<feature type="compositionally biased region" description="Basic residues" evidence="1">
    <location>
        <begin position="41"/>
        <end position="56"/>
    </location>
</feature>
<feature type="region of interest" description="Disordered" evidence="1">
    <location>
        <begin position="1"/>
        <end position="81"/>
    </location>
</feature>
<dbReference type="Proteomes" id="UP000269379">
    <property type="component" value="Chromosome 1"/>
</dbReference>
<accession>A0AAX1ZSA8</accession>
<reference evidence="3" key="1">
    <citation type="submission" date="2018-10" db="EMBL/GenBank/DDBJ databases">
        <title>FDA dAtabase for Regulatory Grade micrObial Sequences (FDA-ARGOS): Supporting development and validation of Infectious Disease Dx tests.</title>
        <authorList>
            <person name="Minogue T."/>
            <person name="Wolcott M."/>
            <person name="Wasieloski L."/>
            <person name="Aguilar W."/>
            <person name="Moore D."/>
            <person name="Jaissle J."/>
            <person name="Tallon L."/>
            <person name="Sadzewicz L."/>
            <person name="Zhao X."/>
            <person name="Vavikolanu K."/>
            <person name="Mehta A."/>
            <person name="Aluvathingal J."/>
            <person name="Nadendla S."/>
            <person name="Yan Y."/>
            <person name="Sichtig H."/>
        </authorList>
    </citation>
    <scope>NUCLEOTIDE SEQUENCE [LARGE SCALE GENOMIC DNA]</scope>
    <source>
        <strain evidence="3">FDAARGOS_588</strain>
    </source>
</reference>
<sequence length="96" mass="10343">MHGSAAAAQEVSGDAVRPRRDGARTALPEPGRTPTAGSRHPASRARPEKRRRRFAGRRAGNAGGRERASMKKPAGFSGFRLLTNPRQVGDFCFLMA</sequence>
<evidence type="ECO:0000256" key="1">
    <source>
        <dbReference type="SAM" id="MobiDB-lite"/>
    </source>
</evidence>
<protein>
    <submittedName>
        <fullName evidence="2">Uncharacterized protein</fullName>
    </submittedName>
</protein>
<comment type="caution">
    <text evidence="2">The sequence shown here is derived from an EMBL/GenBank/DDBJ whole genome shotgun (WGS) entry which is preliminary data.</text>
</comment>
<name>A0AAX1ZSA8_BURML</name>
<evidence type="ECO:0000313" key="2">
    <source>
        <dbReference type="EMBL" id="RUN03943.1"/>
    </source>
</evidence>
<gene>
    <name evidence="2" type="ORF">EGT70_30095</name>
</gene>
<evidence type="ECO:0000313" key="3">
    <source>
        <dbReference type="Proteomes" id="UP000269379"/>
    </source>
</evidence>
<proteinExistence type="predicted"/>